<keyword evidence="1" id="KW-0472">Membrane</keyword>
<dbReference type="PANTHER" id="PTHR37804:SF1">
    <property type="entry name" value="CDAA REGULATORY PROTEIN CDAR"/>
    <property type="match status" value="1"/>
</dbReference>
<dbReference type="InterPro" id="IPR012505">
    <property type="entry name" value="YbbR"/>
</dbReference>
<dbReference type="Gene3D" id="2.170.120.40">
    <property type="entry name" value="YbbR-like domain"/>
    <property type="match status" value="2"/>
</dbReference>
<dbReference type="EMBL" id="SVNY01000001">
    <property type="protein sequence ID" value="MBE6832084.1"/>
    <property type="molecule type" value="Genomic_DNA"/>
</dbReference>
<dbReference type="Gene3D" id="2.170.120.30">
    <property type="match status" value="2"/>
</dbReference>
<evidence type="ECO:0000313" key="2">
    <source>
        <dbReference type="EMBL" id="MBE6832084.1"/>
    </source>
</evidence>
<keyword evidence="1" id="KW-0812">Transmembrane</keyword>
<comment type="caution">
    <text evidence="2">The sequence shown here is derived from an EMBL/GenBank/DDBJ whole genome shotgun (WGS) entry which is preliminary data.</text>
</comment>
<gene>
    <name evidence="2" type="ORF">E7512_00620</name>
</gene>
<protein>
    <recommendedName>
        <fullName evidence="4">YbbR-like protein</fullName>
    </recommendedName>
</protein>
<dbReference type="Proteomes" id="UP000754750">
    <property type="component" value="Unassembled WGS sequence"/>
</dbReference>
<dbReference type="PANTHER" id="PTHR37804">
    <property type="entry name" value="CDAA REGULATORY PROTEIN CDAR"/>
    <property type="match status" value="1"/>
</dbReference>
<evidence type="ECO:0000256" key="1">
    <source>
        <dbReference type="SAM" id="Phobius"/>
    </source>
</evidence>
<accession>A0A928KQ50</accession>
<dbReference type="InterPro" id="IPR053154">
    <property type="entry name" value="c-di-AMP_regulator"/>
</dbReference>
<dbReference type="AlphaFoldDB" id="A0A928KQ50"/>
<sequence>MKNKKLDLSVMFYNDRFVLIFSVFTAIVLWFIMATVNTQERPRIIYDVPVTVKLSETSQEQGLKVFEQSVKTAKVSIRGNSIVVNRIKPENIQVVATLASSITQPGSYPLPLTAQKLGSLADYEIVSIEPSSIMANVDVYKEVTFPIQDEVTYKADPDYFVSAPTFSSDTVVISGPEKEIAKIKKVSAEYDVKETLTQSKNFTTDLVLYNAYGEKLSADKLNMSIQSVDVNITVLARKVMKLSPTFTGKPVGLALSSAAQKIDPETIEVAGPEDVLANVNELSLEAIDFSKLSISNQNLQVDITLPPGCKNLSNVYTASVTLNFSGFKSKKIDVTDFQIKNLAASKSAQVFTKSLAMTLIGPAKQIDAITAADVYAQIDMTGKESFTGHSEFPVTLVTKSNTSVWAYGEYKANVSVTEKNG</sequence>
<keyword evidence="1" id="KW-1133">Transmembrane helix</keyword>
<proteinExistence type="predicted"/>
<organism evidence="2 3">
    <name type="scientific">Faecalispora sporosphaeroides</name>
    <dbReference type="NCBI Taxonomy" id="1549"/>
    <lineage>
        <taxon>Bacteria</taxon>
        <taxon>Bacillati</taxon>
        <taxon>Bacillota</taxon>
        <taxon>Clostridia</taxon>
        <taxon>Eubacteriales</taxon>
        <taxon>Oscillospiraceae</taxon>
        <taxon>Faecalispora</taxon>
    </lineage>
</organism>
<evidence type="ECO:0000313" key="3">
    <source>
        <dbReference type="Proteomes" id="UP000754750"/>
    </source>
</evidence>
<reference evidence="2" key="1">
    <citation type="submission" date="2019-04" db="EMBL/GenBank/DDBJ databases">
        <title>Evolution of Biomass-Degrading Anaerobic Consortia Revealed by Metagenomics.</title>
        <authorList>
            <person name="Peng X."/>
        </authorList>
    </citation>
    <scope>NUCLEOTIDE SEQUENCE</scope>
    <source>
        <strain evidence="2">SIG551</strain>
    </source>
</reference>
<name>A0A928KQ50_9FIRM</name>
<evidence type="ECO:0008006" key="4">
    <source>
        <dbReference type="Google" id="ProtNLM"/>
    </source>
</evidence>
<feature type="transmembrane region" description="Helical" evidence="1">
    <location>
        <begin position="12"/>
        <end position="33"/>
    </location>
</feature>
<dbReference type="RefSeq" id="WP_326839672.1">
    <property type="nucleotide sequence ID" value="NZ_JBKWRC010000001.1"/>
</dbReference>
<dbReference type="Pfam" id="PF07949">
    <property type="entry name" value="YbbR"/>
    <property type="match status" value="2"/>
</dbReference>